<dbReference type="PANTHER" id="PTHR16027">
    <property type="entry name" value="DILUTE DOMAIN-CONTAINING PROTEIN YPR089W"/>
    <property type="match status" value="1"/>
</dbReference>
<keyword evidence="4" id="KW-1185">Reference proteome</keyword>
<dbReference type="Pfam" id="PF01843">
    <property type="entry name" value="DIL"/>
    <property type="match status" value="1"/>
</dbReference>
<dbReference type="InterPro" id="IPR052072">
    <property type="entry name" value="Vascular_dev_regulator"/>
</dbReference>
<evidence type="ECO:0000256" key="1">
    <source>
        <dbReference type="SAM" id="MobiDB-lite"/>
    </source>
</evidence>
<proteinExistence type="predicted"/>
<feature type="domain" description="Dilute" evidence="2">
    <location>
        <begin position="42"/>
        <end position="211"/>
    </location>
</feature>
<organism evidence="3 4">
    <name type="scientific">Clitoria ternatea</name>
    <name type="common">Butterfly pea</name>
    <dbReference type="NCBI Taxonomy" id="43366"/>
    <lineage>
        <taxon>Eukaryota</taxon>
        <taxon>Viridiplantae</taxon>
        <taxon>Streptophyta</taxon>
        <taxon>Embryophyta</taxon>
        <taxon>Tracheophyta</taxon>
        <taxon>Spermatophyta</taxon>
        <taxon>Magnoliopsida</taxon>
        <taxon>eudicotyledons</taxon>
        <taxon>Gunneridae</taxon>
        <taxon>Pentapetalae</taxon>
        <taxon>rosids</taxon>
        <taxon>fabids</taxon>
        <taxon>Fabales</taxon>
        <taxon>Fabaceae</taxon>
        <taxon>Papilionoideae</taxon>
        <taxon>50 kb inversion clade</taxon>
        <taxon>NPAAA clade</taxon>
        <taxon>indigoferoid/millettioid clade</taxon>
        <taxon>Phaseoleae</taxon>
        <taxon>Clitoria</taxon>
    </lineage>
</organism>
<comment type="caution">
    <text evidence="3">The sequence shown here is derived from an EMBL/GenBank/DDBJ whole genome shotgun (WGS) entry which is preliminary data.</text>
</comment>
<protein>
    <recommendedName>
        <fullName evidence="2">Dilute domain-containing protein</fullName>
    </recommendedName>
</protein>
<dbReference type="AlphaFoldDB" id="A0AAN9K6F8"/>
<name>A0AAN9K6F8_CLITE</name>
<dbReference type="EMBL" id="JAYKXN010000002">
    <property type="protein sequence ID" value="KAK7310693.1"/>
    <property type="molecule type" value="Genomic_DNA"/>
</dbReference>
<gene>
    <name evidence="3" type="ORF">RJT34_08355</name>
</gene>
<dbReference type="Proteomes" id="UP001359559">
    <property type="component" value="Unassembled WGS sequence"/>
</dbReference>
<evidence type="ECO:0000313" key="4">
    <source>
        <dbReference type="Proteomes" id="UP001359559"/>
    </source>
</evidence>
<dbReference type="PANTHER" id="PTHR16027:SF6">
    <property type="entry name" value="DILUTE DOMAIN-CONTAINING PROTEIN"/>
    <property type="match status" value="1"/>
</dbReference>
<accession>A0AAN9K6F8</accession>
<sequence length="211" mass="23408">MGVNEFLNKLVKITALVTTKDKLLKNVRAIGPKSPLKSIGYDDGISHVEAKYPAILFKQQLTACVEKIFGLLRDNLKKELSPLLGSCIQAPKAGRVHGGKSRSPAGIPQQSSGGQWGSIVNFLDSLMSKLRGNHVPSFFIRKLVTQVFSFINITLFNSLLLRRECCTFSNGEYVKSGLAELEKWIVNATEEVIHQKRKKSLAEIRQDLCPV</sequence>
<reference evidence="3 4" key="1">
    <citation type="submission" date="2024-01" db="EMBL/GenBank/DDBJ databases">
        <title>The genomes of 5 underutilized Papilionoideae crops provide insights into root nodulation and disease resistance.</title>
        <authorList>
            <person name="Yuan L."/>
        </authorList>
    </citation>
    <scope>NUCLEOTIDE SEQUENCE [LARGE SCALE GENOMIC DNA]</scope>
    <source>
        <strain evidence="3">LY-2023</strain>
        <tissue evidence="3">Leaf</tissue>
    </source>
</reference>
<feature type="region of interest" description="Disordered" evidence="1">
    <location>
        <begin position="93"/>
        <end position="113"/>
    </location>
</feature>
<dbReference type="SMART" id="SM01132">
    <property type="entry name" value="DIL"/>
    <property type="match status" value="1"/>
</dbReference>
<evidence type="ECO:0000259" key="2">
    <source>
        <dbReference type="PROSITE" id="PS51126"/>
    </source>
</evidence>
<evidence type="ECO:0000313" key="3">
    <source>
        <dbReference type="EMBL" id="KAK7310693.1"/>
    </source>
</evidence>
<dbReference type="PROSITE" id="PS51126">
    <property type="entry name" value="DILUTE"/>
    <property type="match status" value="1"/>
</dbReference>
<dbReference type="InterPro" id="IPR002710">
    <property type="entry name" value="Dilute_dom"/>
</dbReference>